<dbReference type="Proteomes" id="UP000481033">
    <property type="component" value="Unassembled WGS sequence"/>
</dbReference>
<gene>
    <name evidence="1" type="ORF">DXZ20_06860</name>
</gene>
<reference evidence="1 2" key="1">
    <citation type="journal article" date="2020" name="Microb. Ecol.">
        <title>Ecogenomics of the Marine Benthic Filamentous Cyanobacterium Adonisia.</title>
        <authorList>
            <person name="Walter J.M."/>
            <person name="Coutinho F.H."/>
            <person name="Leomil L."/>
            <person name="Hargreaves P.I."/>
            <person name="Campeao M.E."/>
            <person name="Vieira V.V."/>
            <person name="Silva B.S."/>
            <person name="Fistarol G.O."/>
            <person name="Salomon P.S."/>
            <person name="Sawabe T."/>
            <person name="Mino S."/>
            <person name="Hosokawa M."/>
            <person name="Miyashita H."/>
            <person name="Maruyama F."/>
            <person name="van Verk M.C."/>
            <person name="Dutilh B.E."/>
            <person name="Thompson C.C."/>
            <person name="Thompson F.L."/>
        </authorList>
    </citation>
    <scope>NUCLEOTIDE SEQUENCE [LARGE SCALE GENOMIC DNA]</scope>
    <source>
        <strain evidence="1 2">CCMR0081</strain>
    </source>
</reference>
<accession>A0A6M0RIC3</accession>
<sequence>MLTPILITVRNFLIIVVVTLAVWLLSGAISTAQDYGIPTVGVTWENQYGQIPDWSQLTFRTLPPILSDGAFDAPSEMNDALNYDLSRVWQAGQTADTYLKLGDFQTSLYLQLFNLYSVAQLTQLDLEQVALGALEMVAWQSLDDLVTAIPGLGNFELGAVPPIQELIASRWPGTPGFNPQANDTIAELLGEYPALGQLNLGDLGDQLNSFAITDIPGLDTVPLQNFTDWGNSTLGGVPGLADVPFDQMPNPIGSVGLLGQVDVAYGPAEQSRQNTISGSYQAGFNVACETDCAHVELTASPAVHGKQWISGKYQEVRGGEGILGQVNGGKEPTGRHPFGKVAKVVVWDVDESTGTVSTALFFRICKRGIPDLGCTPYFIGPVPFLSYSETTMMLVGLLDGQGGSSSSASLPTEVLDQARQFGIPTEALPGFTSDGFGLCGDGPGGVDYSALAAAFSSIEGHYDSVGAYVCDGDGNCGRGLGRYQYMSYRSDVRSIIRQQSGGAAFLAKVDSGSAISNAEIDRFFPSTSQDGIFKQDQNRNIAQAQQEGFSGGRLIERVGQIHFGGPGAKIDGGSSDVHGRLTLKSYGETLRQSYETALVSGGGKRCAKQTGGDLNQHIFQSMGEMGRFDSSSGPDGGNLACAWAVNRVLANAGIQPVGANTNYVPSVEADLRAGRGTQISQSQAAPGDIVIASTAGHIGICMNQGCTQVRSNSSSRARFTWDSDINFAGVYGAGQSRIYRLKN</sequence>
<protein>
    <submittedName>
        <fullName evidence="1">Uncharacterized protein</fullName>
    </submittedName>
</protein>
<dbReference type="RefSeq" id="WP_163697239.1">
    <property type="nucleotide sequence ID" value="NZ_QXHD01000004.1"/>
</dbReference>
<name>A0A6M0RIC3_9CYAN</name>
<proteinExistence type="predicted"/>
<dbReference type="AlphaFoldDB" id="A0A6M0RIC3"/>
<evidence type="ECO:0000313" key="1">
    <source>
        <dbReference type="EMBL" id="NEZ55401.1"/>
    </source>
</evidence>
<evidence type="ECO:0000313" key="2">
    <source>
        <dbReference type="Proteomes" id="UP000481033"/>
    </source>
</evidence>
<dbReference type="EMBL" id="QXHD01000004">
    <property type="protein sequence ID" value="NEZ55401.1"/>
    <property type="molecule type" value="Genomic_DNA"/>
</dbReference>
<organism evidence="1 2">
    <name type="scientific">Adonisia turfae CCMR0081</name>
    <dbReference type="NCBI Taxonomy" id="2292702"/>
    <lineage>
        <taxon>Bacteria</taxon>
        <taxon>Bacillati</taxon>
        <taxon>Cyanobacteriota</taxon>
        <taxon>Adonisia</taxon>
        <taxon>Adonisia turfae</taxon>
    </lineage>
</organism>
<keyword evidence="2" id="KW-1185">Reference proteome</keyword>
<comment type="caution">
    <text evidence="1">The sequence shown here is derived from an EMBL/GenBank/DDBJ whole genome shotgun (WGS) entry which is preliminary data.</text>
</comment>